<dbReference type="Proteomes" id="UP000289738">
    <property type="component" value="Chromosome B03"/>
</dbReference>
<reference evidence="2 3" key="1">
    <citation type="submission" date="2019-01" db="EMBL/GenBank/DDBJ databases">
        <title>Sequencing of cultivated peanut Arachis hypogaea provides insights into genome evolution and oil improvement.</title>
        <authorList>
            <person name="Chen X."/>
        </authorList>
    </citation>
    <scope>NUCLEOTIDE SEQUENCE [LARGE SCALE GENOMIC DNA]</scope>
    <source>
        <strain evidence="3">cv. Fuhuasheng</strain>
        <tissue evidence="2">Leaves</tissue>
    </source>
</reference>
<comment type="caution">
    <text evidence="2">The sequence shown here is derived from an EMBL/GenBank/DDBJ whole genome shotgun (WGS) entry which is preliminary data.</text>
</comment>
<protein>
    <recommendedName>
        <fullName evidence="1">Aminotransferase-like plant mobile domain-containing protein</fullName>
    </recommendedName>
</protein>
<gene>
    <name evidence="2" type="ORF">Ahy_B03g066426</name>
</gene>
<evidence type="ECO:0000313" key="3">
    <source>
        <dbReference type="Proteomes" id="UP000289738"/>
    </source>
</evidence>
<accession>A0A445A3Y7</accession>
<dbReference type="Pfam" id="PF10536">
    <property type="entry name" value="PMD"/>
    <property type="match status" value="1"/>
</dbReference>
<name>A0A445A3Y7_ARAHY</name>
<evidence type="ECO:0000259" key="1">
    <source>
        <dbReference type="Pfam" id="PF10536"/>
    </source>
</evidence>
<keyword evidence="3" id="KW-1185">Reference proteome</keyword>
<dbReference type="EMBL" id="SDMP01000013">
    <property type="protein sequence ID" value="RYR21161.1"/>
    <property type="molecule type" value="Genomic_DNA"/>
</dbReference>
<organism evidence="2 3">
    <name type="scientific">Arachis hypogaea</name>
    <name type="common">Peanut</name>
    <dbReference type="NCBI Taxonomy" id="3818"/>
    <lineage>
        <taxon>Eukaryota</taxon>
        <taxon>Viridiplantae</taxon>
        <taxon>Streptophyta</taxon>
        <taxon>Embryophyta</taxon>
        <taxon>Tracheophyta</taxon>
        <taxon>Spermatophyta</taxon>
        <taxon>Magnoliopsida</taxon>
        <taxon>eudicotyledons</taxon>
        <taxon>Gunneridae</taxon>
        <taxon>Pentapetalae</taxon>
        <taxon>rosids</taxon>
        <taxon>fabids</taxon>
        <taxon>Fabales</taxon>
        <taxon>Fabaceae</taxon>
        <taxon>Papilionoideae</taxon>
        <taxon>50 kb inversion clade</taxon>
        <taxon>dalbergioids sensu lato</taxon>
        <taxon>Dalbergieae</taxon>
        <taxon>Pterocarpus clade</taxon>
        <taxon>Arachis</taxon>
    </lineage>
</organism>
<dbReference type="AlphaFoldDB" id="A0A445A3Y7"/>
<proteinExistence type="predicted"/>
<dbReference type="InterPro" id="IPR019557">
    <property type="entry name" value="AminoTfrase-like_pln_mobile"/>
</dbReference>
<sequence>MPKPDKHSNSPPSSPGTKLMLFNQSGKLCPKTHTFHLSWGESTITLQDVAYHLGLRAYGKLVGDATVISTDGTVLRHGSSWSDYLVPGLQWFSSKELRERSLSR</sequence>
<evidence type="ECO:0000313" key="2">
    <source>
        <dbReference type="EMBL" id="RYR21161.1"/>
    </source>
</evidence>
<feature type="domain" description="Aminotransferase-like plant mobile" evidence="1">
    <location>
        <begin position="27"/>
        <end position="67"/>
    </location>
</feature>